<dbReference type="EMBL" id="LR798289">
    <property type="protein sequence ID" value="CAB5221035.1"/>
    <property type="molecule type" value="Genomic_DNA"/>
</dbReference>
<organism evidence="1">
    <name type="scientific">uncultured Caudovirales phage</name>
    <dbReference type="NCBI Taxonomy" id="2100421"/>
    <lineage>
        <taxon>Viruses</taxon>
        <taxon>Duplodnaviria</taxon>
        <taxon>Heunggongvirae</taxon>
        <taxon>Uroviricota</taxon>
        <taxon>Caudoviricetes</taxon>
        <taxon>Peduoviridae</taxon>
        <taxon>Maltschvirus</taxon>
        <taxon>Maltschvirus maltsch</taxon>
    </lineage>
</organism>
<evidence type="ECO:0000313" key="1">
    <source>
        <dbReference type="EMBL" id="CAB5221035.1"/>
    </source>
</evidence>
<protein>
    <submittedName>
        <fullName evidence="1">Uncharacterized protein</fullName>
    </submittedName>
</protein>
<gene>
    <name evidence="1" type="ORF">UFOVP357_65</name>
</gene>
<proteinExistence type="predicted"/>
<sequence>MGLLATIRRNGGATLNADTLTDAALSDGYAVGVATGTALILPDDADDTTLGVALRLIAGAYDCSFVGAWVADDGVHLDPVEVAPNLADAMVAGRRYNQRAVYDLARGEEVAVA</sequence>
<accession>A0A6J7WW06</accession>
<reference evidence="1" key="1">
    <citation type="submission" date="2020-05" db="EMBL/GenBank/DDBJ databases">
        <authorList>
            <person name="Chiriac C."/>
            <person name="Salcher M."/>
            <person name="Ghai R."/>
            <person name="Kavagutti S V."/>
        </authorList>
    </citation>
    <scope>NUCLEOTIDE SEQUENCE</scope>
</reference>
<name>A0A6J7WW06_9CAUD</name>